<dbReference type="PROSITE" id="PS51257">
    <property type="entry name" value="PROKAR_LIPOPROTEIN"/>
    <property type="match status" value="1"/>
</dbReference>
<evidence type="ECO:0000313" key="2">
    <source>
        <dbReference type="Proteomes" id="UP000029226"/>
    </source>
</evidence>
<accession>A0A090QC34</accession>
<reference evidence="1 2" key="1">
    <citation type="journal article" date="2014" name="Genome Announc.">
        <title>Draft Genome Sequences of Marine Flavobacterium Nonlabens Strains NR17, NR24, NR27, NR32, NR33, and Ara13.</title>
        <authorList>
            <person name="Nakanishi M."/>
            <person name="Meirelles P."/>
            <person name="Suzuki R."/>
            <person name="Takatani N."/>
            <person name="Mino S."/>
            <person name="Suda W."/>
            <person name="Oshima K."/>
            <person name="Hattori M."/>
            <person name="Ohkuma M."/>
            <person name="Hosokawa M."/>
            <person name="Miyashita K."/>
            <person name="Thompson F.L."/>
            <person name="Niwa A."/>
            <person name="Sawabe T."/>
            <person name="Sawabe T."/>
        </authorList>
    </citation>
    <scope>NUCLEOTIDE SEQUENCE [LARGE SCALE GENOMIC DNA]</scope>
    <source>
        <strain evidence="2">JCM19314</strain>
    </source>
</reference>
<comment type="caution">
    <text evidence="1">The sequence shown here is derived from an EMBL/GenBank/DDBJ whole genome shotgun (WGS) entry which is preliminary data.</text>
</comment>
<proteinExistence type="predicted"/>
<gene>
    <name evidence="1" type="ORF">JCM19314_972</name>
</gene>
<organism evidence="1 2">
    <name type="scientific">Nonlabens ulvanivorans</name>
    <name type="common">Persicivirga ulvanivorans</name>
    <dbReference type="NCBI Taxonomy" id="906888"/>
    <lineage>
        <taxon>Bacteria</taxon>
        <taxon>Pseudomonadati</taxon>
        <taxon>Bacteroidota</taxon>
        <taxon>Flavobacteriia</taxon>
        <taxon>Flavobacteriales</taxon>
        <taxon>Flavobacteriaceae</taxon>
        <taxon>Nonlabens</taxon>
    </lineage>
</organism>
<dbReference type="EMBL" id="BBMM01000003">
    <property type="protein sequence ID" value="GAK99787.1"/>
    <property type="molecule type" value="Genomic_DNA"/>
</dbReference>
<evidence type="ECO:0000313" key="1">
    <source>
        <dbReference type="EMBL" id="GAK99787.1"/>
    </source>
</evidence>
<sequence>MKFYPSLILFLLILSSCKESSKDNEIVSTTINTEMPAASNAPQVDNIPLIDDQKTIALHLLLKILIIRGGE</sequence>
<dbReference type="AlphaFoldDB" id="A0A090QC34"/>
<dbReference type="Proteomes" id="UP000029226">
    <property type="component" value="Unassembled WGS sequence"/>
</dbReference>
<name>A0A090QC34_NONUL</name>
<protein>
    <submittedName>
        <fullName evidence="1">Uncharacterized protein</fullName>
    </submittedName>
</protein>